<evidence type="ECO:0000256" key="2">
    <source>
        <dbReference type="SAM" id="SignalP"/>
    </source>
</evidence>
<name>A0A1G2FYT1_9BACT</name>
<evidence type="ECO:0000313" key="5">
    <source>
        <dbReference type="Proteomes" id="UP000176700"/>
    </source>
</evidence>
<keyword evidence="2" id="KW-0732">Signal</keyword>
<gene>
    <name evidence="4" type="ORF">A2W41_02105</name>
</gene>
<dbReference type="Gene3D" id="1.10.530.10">
    <property type="match status" value="1"/>
</dbReference>
<dbReference type="Gene3D" id="6.10.250.3150">
    <property type="match status" value="1"/>
</dbReference>
<feature type="coiled-coil region" evidence="1">
    <location>
        <begin position="158"/>
        <end position="213"/>
    </location>
</feature>
<evidence type="ECO:0000313" key="4">
    <source>
        <dbReference type="EMBL" id="OGZ42892.1"/>
    </source>
</evidence>
<feature type="signal peptide" evidence="2">
    <location>
        <begin position="1"/>
        <end position="21"/>
    </location>
</feature>
<reference evidence="4 5" key="1">
    <citation type="journal article" date="2016" name="Nat. Commun.">
        <title>Thousands of microbial genomes shed light on interconnected biogeochemical processes in an aquifer system.</title>
        <authorList>
            <person name="Anantharaman K."/>
            <person name="Brown C.T."/>
            <person name="Hug L.A."/>
            <person name="Sharon I."/>
            <person name="Castelle C.J."/>
            <person name="Probst A.J."/>
            <person name="Thomas B.C."/>
            <person name="Singh A."/>
            <person name="Wilkins M.J."/>
            <person name="Karaoz U."/>
            <person name="Brodie E.L."/>
            <person name="Williams K.H."/>
            <person name="Hubbard S.S."/>
            <person name="Banfield J.F."/>
        </authorList>
    </citation>
    <scope>NUCLEOTIDE SEQUENCE [LARGE SCALE GENOMIC DNA]</scope>
</reference>
<comment type="caution">
    <text evidence="4">The sequence shown here is derived from an EMBL/GenBank/DDBJ whole genome shotgun (WGS) entry which is preliminary data.</text>
</comment>
<accession>A0A1G2FYT1</accession>
<evidence type="ECO:0000259" key="3">
    <source>
        <dbReference type="Pfam" id="PF13406"/>
    </source>
</evidence>
<keyword evidence="1" id="KW-0175">Coiled coil</keyword>
<proteinExistence type="predicted"/>
<sequence length="440" mass="49654">MKQSFYSIAVFLLFFGANAFGQGLSDAVVEQRKHLEEELGKIELEIGKFQDVILKKQQESSSLERDIAILDAQIRKTRLEIKSLELEILRLSGRIEEKEDSIDDINTVINRQKESLAESLKKLREYDDYALIEILLSHEHLSDFFGDVDTIDVIQSALKEQFHELRSTKNQEEELRDNFIEQKKSQIEARALLDIEKRTLEAQEVERKKILQETRGEEAAYQRMLGARRSNAASIRSQLFLLEGSPAIPFEKAVLFAERASVKTGVRVAFILGIIAQESELGRNIGQCNLPDDPPQYKWRAIMKPTRDHKPYLEITARLGLDPNLMPLSCPLGGGWGGAMGPAQFIPSTWLMFEDRIARATGHNPPNPWEPEDAFMASGLFLSDLGATSISGEQEAAGRYFAGSRWNTSLGRRYASQVLAKVTVYQEQINLLKGLAVDSQ</sequence>
<feature type="coiled-coil region" evidence="1">
    <location>
        <begin position="25"/>
        <end position="115"/>
    </location>
</feature>
<organism evidence="4 5">
    <name type="scientific">Candidatus Ryanbacteria bacterium RIFCSPHIGHO2_01_45_13</name>
    <dbReference type="NCBI Taxonomy" id="1802112"/>
    <lineage>
        <taxon>Bacteria</taxon>
        <taxon>Candidatus Ryaniibacteriota</taxon>
    </lineage>
</organism>
<dbReference type="InterPro" id="IPR031304">
    <property type="entry name" value="SLT_2"/>
</dbReference>
<feature type="domain" description="Transglycosylase SLT" evidence="3">
    <location>
        <begin position="258"/>
        <end position="384"/>
    </location>
</feature>
<dbReference type="InterPro" id="IPR023346">
    <property type="entry name" value="Lysozyme-like_dom_sf"/>
</dbReference>
<dbReference type="Pfam" id="PF13406">
    <property type="entry name" value="SLT_2"/>
    <property type="match status" value="1"/>
</dbReference>
<dbReference type="Proteomes" id="UP000176700">
    <property type="component" value="Unassembled WGS sequence"/>
</dbReference>
<dbReference type="AlphaFoldDB" id="A0A1G2FYT1"/>
<dbReference type="EMBL" id="MHNI01000012">
    <property type="protein sequence ID" value="OGZ42892.1"/>
    <property type="molecule type" value="Genomic_DNA"/>
</dbReference>
<protein>
    <recommendedName>
        <fullName evidence="3">Transglycosylase SLT domain-containing protein</fullName>
    </recommendedName>
</protein>
<feature type="chain" id="PRO_5009582911" description="Transglycosylase SLT domain-containing protein" evidence="2">
    <location>
        <begin position="22"/>
        <end position="440"/>
    </location>
</feature>
<evidence type="ECO:0000256" key="1">
    <source>
        <dbReference type="SAM" id="Coils"/>
    </source>
</evidence>
<dbReference type="SUPFAM" id="SSF53955">
    <property type="entry name" value="Lysozyme-like"/>
    <property type="match status" value="1"/>
</dbReference>